<organism evidence="1 2">
    <name type="scientific">Bradyrhizobium hipponense</name>
    <dbReference type="NCBI Taxonomy" id="2605638"/>
    <lineage>
        <taxon>Bacteria</taxon>
        <taxon>Pseudomonadati</taxon>
        <taxon>Pseudomonadota</taxon>
        <taxon>Alphaproteobacteria</taxon>
        <taxon>Hyphomicrobiales</taxon>
        <taxon>Nitrobacteraceae</taxon>
        <taxon>Bradyrhizobium</taxon>
    </lineage>
</organism>
<keyword evidence="2" id="KW-1185">Reference proteome</keyword>
<dbReference type="AlphaFoldDB" id="A0A5S4YWU9"/>
<evidence type="ECO:0000313" key="1">
    <source>
        <dbReference type="EMBL" id="TYO65369.1"/>
    </source>
</evidence>
<dbReference type="Proteomes" id="UP000324797">
    <property type="component" value="Unassembled WGS sequence"/>
</dbReference>
<comment type="caution">
    <text evidence="1">The sequence shown here is derived from an EMBL/GenBank/DDBJ whole genome shotgun (WGS) entry which is preliminary data.</text>
</comment>
<dbReference type="EMBL" id="VSTH01000052">
    <property type="protein sequence ID" value="TYO65369.1"/>
    <property type="molecule type" value="Genomic_DNA"/>
</dbReference>
<accession>A0A5S4YWU9</accession>
<proteinExistence type="predicted"/>
<sequence length="61" mass="7149">MRNDYHASDHGSARFCAVCGGRLGLIRCYCWKTALCSRKCVNRFNARREADHKWLRFLRTA</sequence>
<evidence type="ECO:0000313" key="2">
    <source>
        <dbReference type="Proteomes" id="UP000324797"/>
    </source>
</evidence>
<reference evidence="1 2" key="1">
    <citation type="submission" date="2019-08" db="EMBL/GenBank/DDBJ databases">
        <title>Bradyrhizobium hipponensis sp. nov., a rhizobium isolated from a Lupinus angustifolius root nodule in Tunisia.</title>
        <authorList>
            <person name="Off K."/>
            <person name="Rejili M."/>
            <person name="Mars M."/>
            <person name="Brachmann A."/>
            <person name="Marin M."/>
        </authorList>
    </citation>
    <scope>NUCLEOTIDE SEQUENCE [LARGE SCALE GENOMIC DNA]</scope>
    <source>
        <strain evidence="2">aSej3</strain>
    </source>
</reference>
<protein>
    <submittedName>
        <fullName evidence="1">Uncharacterized protein</fullName>
    </submittedName>
</protein>
<name>A0A5S4YWU9_9BRAD</name>
<gene>
    <name evidence="1" type="ORF">FXV83_16885</name>
</gene>